<feature type="chain" id="PRO_5045476786" description="Secreted protein" evidence="2">
    <location>
        <begin position="30"/>
        <end position="126"/>
    </location>
</feature>
<evidence type="ECO:0000256" key="2">
    <source>
        <dbReference type="SAM" id="SignalP"/>
    </source>
</evidence>
<evidence type="ECO:0008006" key="5">
    <source>
        <dbReference type="Google" id="ProtNLM"/>
    </source>
</evidence>
<evidence type="ECO:0000313" key="4">
    <source>
        <dbReference type="Proteomes" id="UP001642487"/>
    </source>
</evidence>
<evidence type="ECO:0000313" key="3">
    <source>
        <dbReference type="EMBL" id="CAK9308841.1"/>
    </source>
</evidence>
<dbReference type="Proteomes" id="UP001642487">
    <property type="component" value="Chromosome 1"/>
</dbReference>
<feature type="signal peptide" evidence="2">
    <location>
        <begin position="1"/>
        <end position="29"/>
    </location>
</feature>
<accession>A0ABP0XPF2</accession>
<sequence length="126" mass="13969">MHHARLRLLPRRTWKLWIVLLAPSPMSTASLCLGAAPSFIPIPYCLLLLRRVSPATGGSVCAESSQRPAPFTRTDSDPPGGELDRFFCGLHQQRHLDGGESHVYSSTVGERNQQRPLRPAERLLST</sequence>
<reference evidence="3 4" key="1">
    <citation type="submission" date="2024-03" db="EMBL/GenBank/DDBJ databases">
        <authorList>
            <person name="Gkanogiannis A."/>
            <person name="Becerra Lopez-Lavalle L."/>
        </authorList>
    </citation>
    <scope>NUCLEOTIDE SEQUENCE [LARGE SCALE GENOMIC DNA]</scope>
</reference>
<gene>
    <name evidence="3" type="ORF">CITCOLO1_LOCUS360</name>
</gene>
<keyword evidence="2" id="KW-0732">Signal</keyword>
<evidence type="ECO:0000256" key="1">
    <source>
        <dbReference type="SAM" id="MobiDB-lite"/>
    </source>
</evidence>
<dbReference type="EMBL" id="OZ021735">
    <property type="protein sequence ID" value="CAK9308841.1"/>
    <property type="molecule type" value="Genomic_DNA"/>
</dbReference>
<feature type="compositionally biased region" description="Polar residues" evidence="1">
    <location>
        <begin position="103"/>
        <end position="115"/>
    </location>
</feature>
<proteinExistence type="predicted"/>
<name>A0ABP0XPF2_9ROSI</name>
<keyword evidence="4" id="KW-1185">Reference proteome</keyword>
<feature type="region of interest" description="Disordered" evidence="1">
    <location>
        <begin position="99"/>
        <end position="126"/>
    </location>
</feature>
<organism evidence="3 4">
    <name type="scientific">Citrullus colocynthis</name>
    <name type="common">colocynth</name>
    <dbReference type="NCBI Taxonomy" id="252529"/>
    <lineage>
        <taxon>Eukaryota</taxon>
        <taxon>Viridiplantae</taxon>
        <taxon>Streptophyta</taxon>
        <taxon>Embryophyta</taxon>
        <taxon>Tracheophyta</taxon>
        <taxon>Spermatophyta</taxon>
        <taxon>Magnoliopsida</taxon>
        <taxon>eudicotyledons</taxon>
        <taxon>Gunneridae</taxon>
        <taxon>Pentapetalae</taxon>
        <taxon>rosids</taxon>
        <taxon>fabids</taxon>
        <taxon>Cucurbitales</taxon>
        <taxon>Cucurbitaceae</taxon>
        <taxon>Benincaseae</taxon>
        <taxon>Citrullus</taxon>
    </lineage>
</organism>
<feature type="region of interest" description="Disordered" evidence="1">
    <location>
        <begin position="59"/>
        <end position="79"/>
    </location>
</feature>
<protein>
    <recommendedName>
        <fullName evidence="5">Secreted protein</fullName>
    </recommendedName>
</protein>